<dbReference type="RefSeq" id="WP_121040157.1">
    <property type="nucleotide sequence ID" value="NZ_JAVLSJ010000001.1"/>
</dbReference>
<name>A0ABU2EFJ9_9BURK</name>
<feature type="chain" id="PRO_5045766161" description="Secreted protein" evidence="1">
    <location>
        <begin position="23"/>
        <end position="164"/>
    </location>
</feature>
<comment type="caution">
    <text evidence="2">The sequence shown here is derived from an EMBL/GenBank/DDBJ whole genome shotgun (WGS) entry which is preliminary data.</text>
</comment>
<evidence type="ECO:0000256" key="1">
    <source>
        <dbReference type="SAM" id="SignalP"/>
    </source>
</evidence>
<reference evidence="2" key="1">
    <citation type="submission" date="2023-09" db="EMBL/GenBank/DDBJ databases">
        <title>Description of first Herbaspirillum huttiense subsp. nephrolepsisexaltata and Herbaspirillum huttiense subsp. lycopersicon.</title>
        <authorList>
            <person name="Poudel M."/>
            <person name="Sharma A."/>
            <person name="Goss E."/>
            <person name="Tapia J.H."/>
            <person name="Harmon C.M."/>
            <person name="Jones J.B."/>
        </authorList>
    </citation>
    <scope>NUCLEOTIDE SEQUENCE</scope>
    <source>
        <strain evidence="2">SE1</strain>
    </source>
</reference>
<evidence type="ECO:0008006" key="4">
    <source>
        <dbReference type="Google" id="ProtNLM"/>
    </source>
</evidence>
<dbReference type="Proteomes" id="UP001246576">
    <property type="component" value="Unassembled WGS sequence"/>
</dbReference>
<organism evidence="2 3">
    <name type="scientific">Herbaspirillum huttiense subsp. lycopersici</name>
    <dbReference type="NCBI Taxonomy" id="3074428"/>
    <lineage>
        <taxon>Bacteria</taxon>
        <taxon>Pseudomonadati</taxon>
        <taxon>Pseudomonadota</taxon>
        <taxon>Betaproteobacteria</taxon>
        <taxon>Burkholderiales</taxon>
        <taxon>Oxalobacteraceae</taxon>
        <taxon>Herbaspirillum</taxon>
    </lineage>
</organism>
<evidence type="ECO:0000313" key="2">
    <source>
        <dbReference type="EMBL" id="MDR9846650.1"/>
    </source>
</evidence>
<accession>A0ABU2EFJ9</accession>
<dbReference type="EMBL" id="JAVLSJ010000001">
    <property type="protein sequence ID" value="MDR9846650.1"/>
    <property type="molecule type" value="Genomic_DNA"/>
</dbReference>
<proteinExistence type="predicted"/>
<evidence type="ECO:0000313" key="3">
    <source>
        <dbReference type="Proteomes" id="UP001246576"/>
    </source>
</evidence>
<keyword evidence="1" id="KW-0732">Signal</keyword>
<sequence length="164" mass="18693">MISKFPLVLFHTLLILCTAASANPHSTDFPPLDVYGEIKHNACLPEQKQSMLKRLPEDARGLVDALLCVKKTEASKTYLLRHMRKFIKRTGLDENYIERTKVIKADPELAEELLSAGEAWNVDLEVTADRIQLNFMPNEVCHSSRNLIRLKGKWWIAETDDACD</sequence>
<protein>
    <recommendedName>
        <fullName evidence="4">Secreted protein</fullName>
    </recommendedName>
</protein>
<gene>
    <name evidence="2" type="ORF">RI048_00320</name>
</gene>
<keyword evidence="3" id="KW-1185">Reference proteome</keyword>
<feature type="signal peptide" evidence="1">
    <location>
        <begin position="1"/>
        <end position="22"/>
    </location>
</feature>